<evidence type="ECO:0000313" key="2">
    <source>
        <dbReference type="EMBL" id="TRY80262.1"/>
    </source>
</evidence>
<sequence>MSRVLWCPCPLSNPNEGLLPMSNVPCRPESFPNTCLNTASFLPTSPVVGTDSPQAVRKLMALSDPSKTGDTSPSTRCPVSSPWDPPGTPTPRSGKRVRLERTKGSARGDPTGSTKLSLTAEDSSVTSLPALRKAANSVDRRRHQPKHSVFQSPVPGIPGNSPPSLRKAGAARAHERFGSGDPTGSTKLSLTAEDSSVTSLPALRKAANSV</sequence>
<proteinExistence type="predicted"/>
<reference evidence="2 3" key="1">
    <citation type="journal article" date="2018" name="Nat. Ecol. Evol.">
        <title>Genomic signatures of mitonuclear coevolution across populations of Tigriopus californicus.</title>
        <authorList>
            <person name="Barreto F.S."/>
            <person name="Watson E.T."/>
            <person name="Lima T.G."/>
            <person name="Willett C.S."/>
            <person name="Edmands S."/>
            <person name="Li W."/>
            <person name="Burton R.S."/>
        </authorList>
    </citation>
    <scope>NUCLEOTIDE SEQUENCE [LARGE SCALE GENOMIC DNA]</scope>
    <source>
        <strain evidence="2 3">San Diego</strain>
    </source>
</reference>
<dbReference type="AlphaFoldDB" id="A0A553PRG5"/>
<name>A0A553PRG5_TIGCA</name>
<protein>
    <submittedName>
        <fullName evidence="2">Uncharacterized protein</fullName>
    </submittedName>
</protein>
<feature type="compositionally biased region" description="Polar residues" evidence="1">
    <location>
        <begin position="65"/>
        <end position="78"/>
    </location>
</feature>
<dbReference type="EMBL" id="VCGU01000001">
    <property type="protein sequence ID" value="TRY80262.1"/>
    <property type="molecule type" value="Genomic_DNA"/>
</dbReference>
<organism evidence="2 3">
    <name type="scientific">Tigriopus californicus</name>
    <name type="common">Marine copepod</name>
    <dbReference type="NCBI Taxonomy" id="6832"/>
    <lineage>
        <taxon>Eukaryota</taxon>
        <taxon>Metazoa</taxon>
        <taxon>Ecdysozoa</taxon>
        <taxon>Arthropoda</taxon>
        <taxon>Crustacea</taxon>
        <taxon>Multicrustacea</taxon>
        <taxon>Hexanauplia</taxon>
        <taxon>Copepoda</taxon>
        <taxon>Harpacticoida</taxon>
        <taxon>Harpacticidae</taxon>
        <taxon>Tigriopus</taxon>
    </lineage>
</organism>
<accession>A0A553PRG5</accession>
<keyword evidence="3" id="KW-1185">Reference proteome</keyword>
<feature type="compositionally biased region" description="Polar residues" evidence="1">
    <location>
        <begin position="182"/>
        <end position="197"/>
    </location>
</feature>
<dbReference type="Proteomes" id="UP000318571">
    <property type="component" value="Chromosome 12"/>
</dbReference>
<feature type="non-terminal residue" evidence="2">
    <location>
        <position position="210"/>
    </location>
</feature>
<feature type="compositionally biased region" description="Polar residues" evidence="1">
    <location>
        <begin position="111"/>
        <end position="127"/>
    </location>
</feature>
<comment type="caution">
    <text evidence="2">The sequence shown here is derived from an EMBL/GenBank/DDBJ whole genome shotgun (WGS) entry which is preliminary data.</text>
</comment>
<evidence type="ECO:0000256" key="1">
    <source>
        <dbReference type="SAM" id="MobiDB-lite"/>
    </source>
</evidence>
<evidence type="ECO:0000313" key="3">
    <source>
        <dbReference type="Proteomes" id="UP000318571"/>
    </source>
</evidence>
<feature type="region of interest" description="Disordered" evidence="1">
    <location>
        <begin position="63"/>
        <end position="197"/>
    </location>
</feature>
<gene>
    <name evidence="2" type="ORF">TCAL_15416</name>
</gene>